<evidence type="ECO:0000256" key="6">
    <source>
        <dbReference type="ARBA" id="ARBA00022692"/>
    </source>
</evidence>
<keyword evidence="6 11" id="KW-0812">Transmembrane</keyword>
<gene>
    <name evidence="13" type="ORF">QC820_05365</name>
</gene>
<evidence type="ECO:0000256" key="8">
    <source>
        <dbReference type="ARBA" id="ARBA00023136"/>
    </source>
</evidence>
<keyword evidence="4" id="KW-0488">Methylation</keyword>
<evidence type="ECO:0000313" key="13">
    <source>
        <dbReference type="EMBL" id="MDR5892237.1"/>
    </source>
</evidence>
<dbReference type="Pfam" id="PF12019">
    <property type="entry name" value="GspH"/>
    <property type="match status" value="1"/>
</dbReference>
<dbReference type="SUPFAM" id="SSF54523">
    <property type="entry name" value="Pili subunits"/>
    <property type="match status" value="1"/>
</dbReference>
<comment type="similarity">
    <text evidence="9">Belongs to the GSP H family.</text>
</comment>
<evidence type="ECO:0000259" key="12">
    <source>
        <dbReference type="Pfam" id="PF12019"/>
    </source>
</evidence>
<dbReference type="RefSeq" id="WP_309636046.1">
    <property type="nucleotide sequence ID" value="NZ_JARWAL010000003.1"/>
</dbReference>
<evidence type="ECO:0000313" key="14">
    <source>
        <dbReference type="Proteomes" id="UP001252270"/>
    </source>
</evidence>
<dbReference type="InterPro" id="IPR045584">
    <property type="entry name" value="Pilin-like"/>
</dbReference>
<evidence type="ECO:0000256" key="3">
    <source>
        <dbReference type="ARBA" id="ARBA00022475"/>
    </source>
</evidence>
<evidence type="ECO:0000256" key="1">
    <source>
        <dbReference type="ARBA" id="ARBA00004377"/>
    </source>
</evidence>
<evidence type="ECO:0000256" key="4">
    <source>
        <dbReference type="ARBA" id="ARBA00022481"/>
    </source>
</evidence>
<evidence type="ECO:0000256" key="2">
    <source>
        <dbReference type="ARBA" id="ARBA00021549"/>
    </source>
</evidence>
<dbReference type="EMBL" id="JARWAL010000003">
    <property type="protein sequence ID" value="MDR5892237.1"/>
    <property type="molecule type" value="Genomic_DNA"/>
</dbReference>
<feature type="domain" description="General secretion pathway GspH" evidence="12">
    <location>
        <begin position="57"/>
        <end position="170"/>
    </location>
</feature>
<protein>
    <recommendedName>
        <fullName evidence="2">Type II secretion system protein H</fullName>
    </recommendedName>
    <alternativeName>
        <fullName evidence="10">General secretion pathway protein H</fullName>
    </alternativeName>
</protein>
<name>A0ABU1GJP6_9GAMM</name>
<organism evidence="13 14">
    <name type="scientific">Halomonas mongoliensis</name>
    <dbReference type="NCBI Taxonomy" id="321265"/>
    <lineage>
        <taxon>Bacteria</taxon>
        <taxon>Pseudomonadati</taxon>
        <taxon>Pseudomonadota</taxon>
        <taxon>Gammaproteobacteria</taxon>
        <taxon>Oceanospirillales</taxon>
        <taxon>Halomonadaceae</taxon>
        <taxon>Halomonas</taxon>
    </lineage>
</organism>
<keyword evidence="8 11" id="KW-0472">Membrane</keyword>
<feature type="transmembrane region" description="Helical" evidence="11">
    <location>
        <begin position="20"/>
        <end position="41"/>
    </location>
</feature>
<evidence type="ECO:0000256" key="9">
    <source>
        <dbReference type="ARBA" id="ARBA00025772"/>
    </source>
</evidence>
<keyword evidence="7 11" id="KW-1133">Transmembrane helix</keyword>
<dbReference type="Proteomes" id="UP001252270">
    <property type="component" value="Unassembled WGS sequence"/>
</dbReference>
<keyword evidence="3" id="KW-1003">Cell membrane</keyword>
<dbReference type="InterPro" id="IPR022346">
    <property type="entry name" value="T2SS_GspH"/>
</dbReference>
<keyword evidence="5" id="KW-0997">Cell inner membrane</keyword>
<comment type="caution">
    <text evidence="13">The sequence shown here is derived from an EMBL/GenBank/DDBJ whole genome shotgun (WGS) entry which is preliminary data.</text>
</comment>
<comment type="subcellular location">
    <subcellularLocation>
        <location evidence="1">Cell inner membrane</location>
        <topology evidence="1">Single-pass membrane protein</topology>
    </subcellularLocation>
</comment>
<accession>A0ABU1GJP6</accession>
<evidence type="ECO:0000256" key="7">
    <source>
        <dbReference type="ARBA" id="ARBA00022989"/>
    </source>
</evidence>
<evidence type="ECO:0000256" key="10">
    <source>
        <dbReference type="ARBA" id="ARBA00030775"/>
    </source>
</evidence>
<sequence>MPLPPCKLGDSAPIQRSQVGLTLIELLVALVVMIIMVGWAVPSYQRMIARQEVSSEVHRLKTALSMTRSAAITRRTQVTLCPTVDMTQCQVANNAEGDAWRATLAIFEGQGVPGDPVLRTFGESRVERLTYRNDNLPVRYGALGRAGGHFGTFRICGRLDQGARVVVNIMGRVRVDSAPSEC</sequence>
<reference evidence="13 14" key="1">
    <citation type="submission" date="2023-04" db="EMBL/GenBank/DDBJ databases">
        <title>A long-awaited taxogenomic arrangement of the family Halomonadaceae.</title>
        <authorList>
            <person name="De La Haba R."/>
            <person name="Chuvochina M."/>
            <person name="Wittouck S."/>
            <person name="Arahal D.R."/>
            <person name="Sanchez-Porro C."/>
            <person name="Hugenholtz P."/>
            <person name="Ventosa A."/>
        </authorList>
    </citation>
    <scope>NUCLEOTIDE SEQUENCE [LARGE SCALE GENOMIC DNA]</scope>
    <source>
        <strain evidence="13 14">DSM 17332</strain>
    </source>
</reference>
<keyword evidence="14" id="KW-1185">Reference proteome</keyword>
<evidence type="ECO:0000256" key="5">
    <source>
        <dbReference type="ARBA" id="ARBA00022519"/>
    </source>
</evidence>
<evidence type="ECO:0000256" key="11">
    <source>
        <dbReference type="SAM" id="Phobius"/>
    </source>
</evidence>
<proteinExistence type="inferred from homology"/>
<dbReference type="Gene3D" id="3.55.40.10">
    <property type="entry name" value="minor pseudopilin epsh domain"/>
    <property type="match status" value="1"/>
</dbReference>